<dbReference type="Gene3D" id="3.30.565.10">
    <property type="entry name" value="Histidine kinase-like ATPase, C-terminal domain"/>
    <property type="match status" value="1"/>
</dbReference>
<evidence type="ECO:0000256" key="2">
    <source>
        <dbReference type="ARBA" id="ARBA00012438"/>
    </source>
</evidence>
<feature type="domain" description="PAS" evidence="7">
    <location>
        <begin position="38"/>
        <end position="87"/>
    </location>
</feature>
<evidence type="ECO:0000313" key="9">
    <source>
        <dbReference type="EMBL" id="QJD97197.1"/>
    </source>
</evidence>
<dbReference type="Gene3D" id="3.30.450.20">
    <property type="entry name" value="PAS domain"/>
    <property type="match status" value="1"/>
</dbReference>
<dbReference type="PROSITE" id="PS50109">
    <property type="entry name" value="HIS_KIN"/>
    <property type="match status" value="1"/>
</dbReference>
<dbReference type="PRINTS" id="PR00344">
    <property type="entry name" value="BCTRLSENSOR"/>
</dbReference>
<dbReference type="CDD" id="cd00075">
    <property type="entry name" value="HATPase"/>
    <property type="match status" value="1"/>
</dbReference>
<dbReference type="SUPFAM" id="SSF55785">
    <property type="entry name" value="PYP-like sensor domain (PAS domain)"/>
    <property type="match status" value="1"/>
</dbReference>
<dbReference type="EC" id="2.7.13.3" evidence="2"/>
<dbReference type="Pfam" id="PF02518">
    <property type="entry name" value="HATPase_c"/>
    <property type="match status" value="1"/>
</dbReference>
<organism evidence="9 10">
    <name type="scientific">Mucilaginibacter robiniae</name>
    <dbReference type="NCBI Taxonomy" id="2728022"/>
    <lineage>
        <taxon>Bacteria</taxon>
        <taxon>Pseudomonadati</taxon>
        <taxon>Bacteroidota</taxon>
        <taxon>Sphingobacteriia</taxon>
        <taxon>Sphingobacteriales</taxon>
        <taxon>Sphingobacteriaceae</taxon>
        <taxon>Mucilaginibacter</taxon>
    </lineage>
</organism>
<dbReference type="SMART" id="SM00388">
    <property type="entry name" value="HisKA"/>
    <property type="match status" value="1"/>
</dbReference>
<proteinExistence type="predicted"/>
<feature type="domain" description="Histidine kinase" evidence="6">
    <location>
        <begin position="160"/>
        <end position="375"/>
    </location>
</feature>
<dbReference type="GO" id="GO:0000155">
    <property type="term" value="F:phosphorelay sensor kinase activity"/>
    <property type="evidence" value="ECO:0007669"/>
    <property type="project" value="InterPro"/>
</dbReference>
<dbReference type="AlphaFoldDB" id="A0A7L5E483"/>
<dbReference type="SMART" id="SM00086">
    <property type="entry name" value="PAC"/>
    <property type="match status" value="1"/>
</dbReference>
<dbReference type="InterPro" id="IPR001610">
    <property type="entry name" value="PAC"/>
</dbReference>
<dbReference type="KEGG" id="mrob:HH214_15620"/>
<name>A0A7L5E483_9SPHI</name>
<reference evidence="9 10" key="1">
    <citation type="submission" date="2020-04" db="EMBL/GenBank/DDBJ databases">
        <title>Genome sequencing of novel species.</title>
        <authorList>
            <person name="Heo J."/>
            <person name="Kim S.-J."/>
            <person name="Kim J.-S."/>
            <person name="Hong S.-B."/>
            <person name="Kwon S.-W."/>
        </authorList>
    </citation>
    <scope>NUCLEOTIDE SEQUENCE [LARGE SCALE GENOMIC DNA]</scope>
    <source>
        <strain evidence="9 10">F39-2</strain>
    </source>
</reference>
<sequence>MDNGKSIFDFIDGKQLLRTTSLDGSMSGIIITNYQHPDNPIIYCNKAFEELTGYSYEEVIGKNCRFLQRDDRAQSSCYKLRAALEKGEECHVELVNYRKDGSLFWNELYIAPVQDGEGRITHYIGIQNDISERKLKGLSLKFKKLQDSELEQLKQDFITTASHELKTPLTSLKASLQLLNRLMDNDLTDTKQQLLLNKANTNLNKLASLIEDLLSVSRQESARLLHVYSFFNLNELIEKTIIEFELSARMSINIDGDKHVQVMADQDRIQQVLVNLLNNAIKYAPGSKGVLINLRDQGKEVQVSVQDSGSGIPPQNLPLIFNRYHRGEHHDLQVSGLGLGLFVAKEIVESHGGVMGVDSEVGKGSTFWFTLPVEVTLDNR</sequence>
<dbReference type="InterPro" id="IPR036890">
    <property type="entry name" value="HATPase_C_sf"/>
</dbReference>
<dbReference type="CDD" id="cd00130">
    <property type="entry name" value="PAS"/>
    <property type="match status" value="1"/>
</dbReference>
<gene>
    <name evidence="9" type="ORF">HH214_15620</name>
</gene>
<comment type="catalytic activity">
    <reaction evidence="1">
        <text>ATP + protein L-histidine = ADP + protein N-phospho-L-histidine.</text>
        <dbReference type="EC" id="2.7.13.3"/>
    </reaction>
</comment>
<dbReference type="SUPFAM" id="SSF47384">
    <property type="entry name" value="Homodimeric domain of signal transducing histidine kinase"/>
    <property type="match status" value="1"/>
</dbReference>
<dbReference type="NCBIfam" id="TIGR00229">
    <property type="entry name" value="sensory_box"/>
    <property type="match status" value="1"/>
</dbReference>
<dbReference type="PANTHER" id="PTHR43547">
    <property type="entry name" value="TWO-COMPONENT HISTIDINE KINASE"/>
    <property type="match status" value="1"/>
</dbReference>
<keyword evidence="4" id="KW-0808">Transferase</keyword>
<dbReference type="PANTHER" id="PTHR43547:SF2">
    <property type="entry name" value="HYBRID SIGNAL TRANSDUCTION HISTIDINE KINASE C"/>
    <property type="match status" value="1"/>
</dbReference>
<accession>A0A7L5E483</accession>
<dbReference type="InterPro" id="IPR035965">
    <property type="entry name" value="PAS-like_dom_sf"/>
</dbReference>
<dbReference type="FunFam" id="3.30.565.10:FF:000006">
    <property type="entry name" value="Sensor histidine kinase WalK"/>
    <property type="match status" value="1"/>
</dbReference>
<dbReference type="Pfam" id="PF13426">
    <property type="entry name" value="PAS_9"/>
    <property type="match status" value="1"/>
</dbReference>
<dbReference type="InterPro" id="IPR003594">
    <property type="entry name" value="HATPase_dom"/>
</dbReference>
<evidence type="ECO:0000313" key="10">
    <source>
        <dbReference type="Proteomes" id="UP000503278"/>
    </source>
</evidence>
<dbReference type="RefSeq" id="WP_169609163.1">
    <property type="nucleotide sequence ID" value="NZ_CP051682.1"/>
</dbReference>
<evidence type="ECO:0000256" key="3">
    <source>
        <dbReference type="ARBA" id="ARBA00022553"/>
    </source>
</evidence>
<dbReference type="Pfam" id="PF00512">
    <property type="entry name" value="HisKA"/>
    <property type="match status" value="1"/>
</dbReference>
<evidence type="ECO:0000256" key="4">
    <source>
        <dbReference type="ARBA" id="ARBA00022679"/>
    </source>
</evidence>
<evidence type="ECO:0000256" key="1">
    <source>
        <dbReference type="ARBA" id="ARBA00000085"/>
    </source>
</evidence>
<keyword evidence="10" id="KW-1185">Reference proteome</keyword>
<dbReference type="InterPro" id="IPR036097">
    <property type="entry name" value="HisK_dim/P_sf"/>
</dbReference>
<dbReference type="InterPro" id="IPR000700">
    <property type="entry name" value="PAS-assoc_C"/>
</dbReference>
<dbReference type="SMART" id="SM00091">
    <property type="entry name" value="PAS"/>
    <property type="match status" value="1"/>
</dbReference>
<dbReference type="SUPFAM" id="SSF55874">
    <property type="entry name" value="ATPase domain of HSP90 chaperone/DNA topoisomerase II/histidine kinase"/>
    <property type="match status" value="1"/>
</dbReference>
<evidence type="ECO:0000256" key="5">
    <source>
        <dbReference type="ARBA" id="ARBA00022777"/>
    </source>
</evidence>
<dbReference type="Gene3D" id="1.10.287.130">
    <property type="match status" value="1"/>
</dbReference>
<evidence type="ECO:0000259" key="7">
    <source>
        <dbReference type="PROSITE" id="PS50112"/>
    </source>
</evidence>
<dbReference type="InterPro" id="IPR003661">
    <property type="entry name" value="HisK_dim/P_dom"/>
</dbReference>
<dbReference type="PROSITE" id="PS50113">
    <property type="entry name" value="PAC"/>
    <property type="match status" value="1"/>
</dbReference>
<feature type="domain" description="PAC" evidence="8">
    <location>
        <begin position="88"/>
        <end position="142"/>
    </location>
</feature>
<dbReference type="SMART" id="SM00387">
    <property type="entry name" value="HATPase_c"/>
    <property type="match status" value="1"/>
</dbReference>
<evidence type="ECO:0000259" key="8">
    <source>
        <dbReference type="PROSITE" id="PS50113"/>
    </source>
</evidence>
<dbReference type="EMBL" id="CP051682">
    <property type="protein sequence ID" value="QJD97197.1"/>
    <property type="molecule type" value="Genomic_DNA"/>
</dbReference>
<dbReference type="Proteomes" id="UP000503278">
    <property type="component" value="Chromosome"/>
</dbReference>
<dbReference type="PROSITE" id="PS50112">
    <property type="entry name" value="PAS"/>
    <property type="match status" value="1"/>
</dbReference>
<dbReference type="InterPro" id="IPR004358">
    <property type="entry name" value="Sig_transdc_His_kin-like_C"/>
</dbReference>
<dbReference type="InterPro" id="IPR005467">
    <property type="entry name" value="His_kinase_dom"/>
</dbReference>
<keyword evidence="5" id="KW-0418">Kinase</keyword>
<dbReference type="CDD" id="cd00082">
    <property type="entry name" value="HisKA"/>
    <property type="match status" value="1"/>
</dbReference>
<protein>
    <recommendedName>
        <fullName evidence="2">histidine kinase</fullName>
        <ecNumber evidence="2">2.7.13.3</ecNumber>
    </recommendedName>
</protein>
<keyword evidence="3" id="KW-0597">Phosphoprotein</keyword>
<dbReference type="InterPro" id="IPR000014">
    <property type="entry name" value="PAS"/>
</dbReference>
<evidence type="ECO:0000259" key="6">
    <source>
        <dbReference type="PROSITE" id="PS50109"/>
    </source>
</evidence>